<evidence type="ECO:0000259" key="10">
    <source>
        <dbReference type="Pfam" id="PF18334"/>
    </source>
</evidence>
<feature type="compositionally biased region" description="Basic and acidic residues" evidence="5">
    <location>
        <begin position="1683"/>
        <end position="1694"/>
    </location>
</feature>
<dbReference type="InterPro" id="IPR040992">
    <property type="entry name" value="XRN1_D1"/>
</dbReference>
<feature type="region of interest" description="Disordered" evidence="5">
    <location>
        <begin position="1214"/>
        <end position="1244"/>
    </location>
</feature>
<evidence type="ECO:0000259" key="6">
    <source>
        <dbReference type="Pfam" id="PF03159"/>
    </source>
</evidence>
<evidence type="ECO:0000259" key="9">
    <source>
        <dbReference type="Pfam" id="PF18332"/>
    </source>
</evidence>
<dbReference type="Pfam" id="PF18334">
    <property type="entry name" value="XRN1_D2_D3"/>
    <property type="match status" value="1"/>
</dbReference>
<feature type="region of interest" description="Disordered" evidence="5">
    <location>
        <begin position="1469"/>
        <end position="1501"/>
    </location>
</feature>
<dbReference type="Pfam" id="PF18332">
    <property type="entry name" value="XRN1_D1"/>
    <property type="match status" value="1"/>
</dbReference>
<evidence type="ECO:0000256" key="5">
    <source>
        <dbReference type="SAM" id="MobiDB-lite"/>
    </source>
</evidence>
<feature type="compositionally biased region" description="Polar residues" evidence="5">
    <location>
        <begin position="1609"/>
        <end position="1624"/>
    </location>
</feature>
<dbReference type="PANTHER" id="PTHR12341">
    <property type="entry name" value="5'-&gt;3' EXORIBONUCLEASE"/>
    <property type="match status" value="1"/>
</dbReference>
<keyword evidence="2" id="KW-0378">Hydrolase</keyword>
<dbReference type="Pfam" id="PF17846">
    <property type="entry name" value="XRN_M"/>
    <property type="match status" value="1"/>
</dbReference>
<dbReference type="Pfam" id="PF03159">
    <property type="entry name" value="XRN_N"/>
    <property type="match status" value="1"/>
</dbReference>
<feature type="domain" description="Exoribonuclease Xrn1 D2/D3" evidence="10">
    <location>
        <begin position="845"/>
        <end position="1077"/>
    </location>
</feature>
<dbReference type="SUPFAM" id="SSF56399">
    <property type="entry name" value="ADP-ribosylation"/>
    <property type="match status" value="1"/>
</dbReference>
<feature type="region of interest" description="Disordered" evidence="5">
    <location>
        <begin position="1600"/>
        <end position="1722"/>
    </location>
</feature>
<dbReference type="Gene3D" id="2.170.260.40">
    <property type="match status" value="1"/>
</dbReference>
<feature type="compositionally biased region" description="Basic and acidic residues" evidence="5">
    <location>
        <begin position="374"/>
        <end position="388"/>
    </location>
</feature>
<evidence type="ECO:0000313" key="12">
    <source>
        <dbReference type="Proteomes" id="UP001292094"/>
    </source>
</evidence>
<sequence length="1722" mass="196644">MGVPKFYRWISERYPCLSEVVKEYQIPEFDNLYLDMNGIIHICSHPNDNDPHFRITEEKIFKDIFHYIEVLFRLIRPREVFFMAVDGVAPRAKMNQQRSRRFRSAREAVESEKRAKERGEDLPKEARFDSNCITPGTEFMARLDAQLQYFVTCKVSHDKMWQNCKIIYSGHQTPGEGEHKIMEYIRHSKSQQDYNPNIRHCLYGLDADLIMLGLTSHEPHFSLLREEVRFGGKKQQSSRTATIEETTFHLLHLSLMREYINYEFSSLQTTLPFPYDLECILDDWVMMGFLVGNDFIPHLPHLHINKEALPILYSKYKEVLPTLDGYLNQGGTLHLGRFEKFMAKLAEFDVEQFQETNADLKYFNKKLLKDGKAFGPRKGKDGGGKESENPFDLLGEEDDDEEMPDLCKTLAKLNYVPDPEFMLDDNYDDDDEDMEVTEFRQHKRDYYKTKMHLPKVDEKALANQATSYVRGIQWILHYYYDGICSWSWYYPFHYSPYISDIKDFADMKMEFELGDPFLPYEQLLGVLPPLSQELLSVAYRGLMVNIDSPLKEFYPNDFETDLNGKQQDWEAVVLIPFLDEKKLLEAMDQCNEKLTKEESKRNKHGPMYVYSYTPENLGEYQAPKLFPPVSINHALMKLVWRKEWDINPADIYKGLCKGVRQDLYFAGFPTLKHIPHKFHIYKAGVKVFQQNSRDDNFILDIIEKQEIPDMYELANQMLRKEIFVSWPHLVEAKVVSLSDCNERYTKDEEEIVNTPLNGSQKDEFFLTRDLVATHYHDRYGINVGDIPILVYAVPMTGRKYVAAQDGMMTLEKEWSKVVQGYALQAVVQDIGVHDPNYKLHMTPQEYFPTRTKIFMLGQPHYGCMGEVIEIDPNHKGRIRVAMTVNNEPNFDPVKDIQHQLGDSFMTAYYAAQKVGVSPQLLARLTGTVFLAPPKSLANSSGMEPNEGRSSRINIGLNLKNNRKSEEVSGYSKKTTEQGISTWKYSDRAVEAVLHYQKNFPEIFEHMAGFAGQNDVFYQDEVFGADKYKERVAELTDWLKNADFAKAERQPCGTKTLGEAVVKRLVEELDKVATVRARVVKMQVRPHLLFKPNPLQGSSPPDHTVQYKLFDRVINIREGFSVPLGARGTVIGIQPAEKDADVLYDVLFDEPFVGGLTLRGEASSSRCYRLHWASLINTSHGNRTPGSTTSHRVANLHQNNVPMENQWRKPIQPHHYQQQQQYRPANNYNNQYTSPMRWPSKSQVEKEVITLHSNSQPPNIQTHPVIVQRNPLSTNTPHSQNHLARNNKTGYSQSGNVTASGVSQTNKATSSPQPPDPNQLPNPSALCPANTAHVPVMNGDMTQQRVMQSPGPGSHLEKPVLLRSPDEVEVVVHGTYYATWNRILNYGLTSSSRGFIPCFPFVPVEKMGPRTFQLFIFINVRAAMADGIKFYKTSERQILCSGRSKGILPANYFSKVVDAETRSIIYPLQHNSHAFGPGPNNQSGPRPSGGWGRGRGRGNEQSQPIQLYQDIWSQVQRLDSDKVDLRPVQTQMLTQILNIQPDSPTSAPPPPSQPKAQTRELTVQDIFQGVSAHAQQSAIPPKASMGDTNILSLFSGAQSTYHHSHHLPSQPDNGSNTSHKSSSPAKSAFVPTQVIRNQTPRKPKGNSSDTHADSQGCVTGAQSQDNHKENQLQTTTQHQHQQVRHQEQQKQDNVKPIEGTTTKPKRQPRSRLAVKFDQSPADK</sequence>
<dbReference type="Gene3D" id="1.25.40.1050">
    <property type="match status" value="1"/>
</dbReference>
<feature type="domain" description="5'-3' exoribonuclease 1 SH3-like" evidence="8">
    <location>
        <begin position="1105"/>
        <end position="1176"/>
    </location>
</feature>
<comment type="similarity">
    <text evidence="4">Belongs to the 5'-3' exonuclease family.</text>
</comment>
<dbReference type="Pfam" id="PF18129">
    <property type="entry name" value="SH3_12"/>
    <property type="match status" value="1"/>
</dbReference>
<dbReference type="InterPro" id="IPR042081">
    <property type="entry name" value="RNA_2'-PTrans_C"/>
</dbReference>
<comment type="caution">
    <text evidence="11">The sequence shown here is derived from an EMBL/GenBank/DDBJ whole genome shotgun (WGS) entry which is preliminary data.</text>
</comment>
<evidence type="ECO:0000256" key="2">
    <source>
        <dbReference type="ARBA" id="ARBA00022801"/>
    </source>
</evidence>
<keyword evidence="12" id="KW-1185">Reference proteome</keyword>
<feature type="compositionally biased region" description="Basic and acidic residues" evidence="5">
    <location>
        <begin position="104"/>
        <end position="121"/>
    </location>
</feature>
<dbReference type="GO" id="GO:0016075">
    <property type="term" value="P:rRNA catabolic process"/>
    <property type="evidence" value="ECO:0007669"/>
    <property type="project" value="TreeGrafter"/>
</dbReference>
<dbReference type="InterPro" id="IPR004859">
    <property type="entry name" value="Xrn1_N"/>
</dbReference>
<dbReference type="InterPro" id="IPR041106">
    <property type="entry name" value="XRN1_D2_D3"/>
</dbReference>
<keyword evidence="1" id="KW-0540">Nuclease</keyword>
<dbReference type="Gene3D" id="3.40.50.12390">
    <property type="match status" value="1"/>
</dbReference>
<gene>
    <name evidence="11" type="ORF">Pmani_027219</name>
</gene>
<feature type="compositionally biased region" description="Polar residues" evidence="5">
    <location>
        <begin position="1269"/>
        <end position="1308"/>
    </location>
</feature>
<dbReference type="PIRSF" id="PIRSF006743">
    <property type="entry name" value="Exonuclease_Xnr1"/>
    <property type="match status" value="1"/>
</dbReference>
<protein>
    <submittedName>
        <fullName evidence="11">Uncharacterized protein</fullName>
    </submittedName>
</protein>
<dbReference type="GO" id="GO:0004534">
    <property type="term" value="F:5'-3' RNA exonuclease activity"/>
    <property type="evidence" value="ECO:0007669"/>
    <property type="project" value="TreeGrafter"/>
</dbReference>
<dbReference type="GO" id="GO:0016740">
    <property type="term" value="F:transferase activity"/>
    <property type="evidence" value="ECO:0007669"/>
    <property type="project" value="InterPro"/>
</dbReference>
<dbReference type="GO" id="GO:0005634">
    <property type="term" value="C:nucleus"/>
    <property type="evidence" value="ECO:0007669"/>
    <property type="project" value="TreeGrafter"/>
</dbReference>
<dbReference type="InterPro" id="IPR047008">
    <property type="entry name" value="XRN1_SH3_sf"/>
</dbReference>
<dbReference type="InterPro" id="IPR041412">
    <property type="entry name" value="Xrn1_helical"/>
</dbReference>
<evidence type="ECO:0000256" key="3">
    <source>
        <dbReference type="ARBA" id="ARBA00022839"/>
    </source>
</evidence>
<feature type="region of interest" description="Disordered" evidence="5">
    <location>
        <begin position="374"/>
        <end position="399"/>
    </location>
</feature>
<accession>A0AAE1P486</accession>
<dbReference type="Gene3D" id="2.30.30.750">
    <property type="match status" value="1"/>
</dbReference>
<evidence type="ECO:0000256" key="4">
    <source>
        <dbReference type="ARBA" id="ARBA00038299"/>
    </source>
</evidence>
<organism evidence="11 12">
    <name type="scientific">Petrolisthes manimaculis</name>
    <dbReference type="NCBI Taxonomy" id="1843537"/>
    <lineage>
        <taxon>Eukaryota</taxon>
        <taxon>Metazoa</taxon>
        <taxon>Ecdysozoa</taxon>
        <taxon>Arthropoda</taxon>
        <taxon>Crustacea</taxon>
        <taxon>Multicrustacea</taxon>
        <taxon>Malacostraca</taxon>
        <taxon>Eumalacostraca</taxon>
        <taxon>Eucarida</taxon>
        <taxon>Decapoda</taxon>
        <taxon>Pleocyemata</taxon>
        <taxon>Anomura</taxon>
        <taxon>Galatheoidea</taxon>
        <taxon>Porcellanidae</taxon>
        <taxon>Petrolisthes</taxon>
    </lineage>
</organism>
<dbReference type="Pfam" id="PF01885">
    <property type="entry name" value="PTS_2-RNA"/>
    <property type="match status" value="1"/>
</dbReference>
<dbReference type="Gene3D" id="3.20.170.30">
    <property type="match status" value="1"/>
</dbReference>
<evidence type="ECO:0000259" key="8">
    <source>
        <dbReference type="Pfam" id="PF18129"/>
    </source>
</evidence>
<feature type="domain" description="Xrn1 N-terminal" evidence="6">
    <location>
        <begin position="1"/>
        <end position="227"/>
    </location>
</feature>
<dbReference type="InterPro" id="IPR016494">
    <property type="entry name" value="5_3_exoribonuclease_1"/>
</dbReference>
<feature type="region of interest" description="Disordered" evidence="5">
    <location>
        <begin position="1269"/>
        <end position="1331"/>
    </location>
</feature>
<dbReference type="GO" id="GO:0000956">
    <property type="term" value="P:nuclear-transcribed mRNA catabolic process"/>
    <property type="evidence" value="ECO:0007669"/>
    <property type="project" value="InterPro"/>
</dbReference>
<dbReference type="GO" id="GO:0003723">
    <property type="term" value="F:RNA binding"/>
    <property type="evidence" value="ECO:0007669"/>
    <property type="project" value="TreeGrafter"/>
</dbReference>
<dbReference type="InterPro" id="IPR041385">
    <property type="entry name" value="SH3_12"/>
</dbReference>
<feature type="region of interest" description="Disordered" evidence="5">
    <location>
        <begin position="1538"/>
        <end position="1557"/>
    </location>
</feature>
<feature type="compositionally biased region" description="Low complexity" evidence="5">
    <location>
        <begin position="1670"/>
        <end position="1679"/>
    </location>
</feature>
<evidence type="ECO:0000259" key="7">
    <source>
        <dbReference type="Pfam" id="PF17846"/>
    </source>
</evidence>
<dbReference type="InterPro" id="IPR002745">
    <property type="entry name" value="Ptrans_KptA/Tpt1"/>
</dbReference>
<feature type="domain" description="5'-3' exoribonuclease 1 D1" evidence="9">
    <location>
        <begin position="654"/>
        <end position="837"/>
    </location>
</feature>
<reference evidence="11" key="1">
    <citation type="submission" date="2023-11" db="EMBL/GenBank/DDBJ databases">
        <title>Genome assemblies of two species of porcelain crab, Petrolisthes cinctipes and Petrolisthes manimaculis (Anomura: Porcellanidae).</title>
        <authorList>
            <person name="Angst P."/>
        </authorList>
    </citation>
    <scope>NUCLEOTIDE SEQUENCE</scope>
    <source>
        <strain evidence="11">PB745_02</strain>
        <tissue evidence="11">Gill</tissue>
    </source>
</reference>
<proteinExistence type="inferred from homology"/>
<dbReference type="InterPro" id="IPR047007">
    <property type="entry name" value="XRN1_D1_sf"/>
</dbReference>
<dbReference type="PANTHER" id="PTHR12341:SF7">
    <property type="entry name" value="5'-3' EXORIBONUCLEASE 1"/>
    <property type="match status" value="1"/>
</dbReference>
<dbReference type="CDD" id="cd18673">
    <property type="entry name" value="PIN_XRN1-2-like"/>
    <property type="match status" value="1"/>
</dbReference>
<dbReference type="Proteomes" id="UP001292094">
    <property type="component" value="Unassembled WGS sequence"/>
</dbReference>
<name>A0AAE1P486_9EUCA</name>
<evidence type="ECO:0000313" key="11">
    <source>
        <dbReference type="EMBL" id="KAK4300582.1"/>
    </source>
</evidence>
<dbReference type="FunFam" id="3.40.50.12390:FF:000002">
    <property type="entry name" value="5'-3' exoribonuclease 1"/>
    <property type="match status" value="1"/>
</dbReference>
<feature type="region of interest" description="Disordered" evidence="5">
    <location>
        <begin position="96"/>
        <end position="121"/>
    </location>
</feature>
<feature type="compositionally biased region" description="Low complexity" evidence="5">
    <location>
        <begin position="1214"/>
        <end position="1231"/>
    </location>
</feature>
<dbReference type="EMBL" id="JAWZYT010003026">
    <property type="protein sequence ID" value="KAK4300582.1"/>
    <property type="molecule type" value="Genomic_DNA"/>
</dbReference>
<evidence type="ECO:0000256" key="1">
    <source>
        <dbReference type="ARBA" id="ARBA00022722"/>
    </source>
</evidence>
<feature type="domain" description="Xrn1 helical" evidence="7">
    <location>
        <begin position="275"/>
        <end position="610"/>
    </location>
</feature>
<keyword evidence="3" id="KW-0269">Exonuclease</keyword>
<dbReference type="InterPro" id="IPR027073">
    <property type="entry name" value="5_3_exoribonuclease"/>
</dbReference>